<dbReference type="GO" id="GO:0005789">
    <property type="term" value="C:endoplasmic reticulum membrane"/>
    <property type="evidence" value="ECO:0007669"/>
    <property type="project" value="UniProtKB-SubCell"/>
</dbReference>
<accession>A0A9P0C9J3</accession>
<dbReference type="GO" id="GO:0006629">
    <property type="term" value="P:lipid metabolic process"/>
    <property type="evidence" value="ECO:0007669"/>
    <property type="project" value="TreeGrafter"/>
</dbReference>
<evidence type="ECO:0000313" key="11">
    <source>
        <dbReference type="EMBL" id="CAH0773615.1"/>
    </source>
</evidence>
<organism evidence="11 12">
    <name type="scientific">Bemisia tabaci</name>
    <name type="common">Sweetpotato whitefly</name>
    <name type="synonym">Aleurodes tabaci</name>
    <dbReference type="NCBI Taxonomy" id="7038"/>
    <lineage>
        <taxon>Eukaryota</taxon>
        <taxon>Metazoa</taxon>
        <taxon>Ecdysozoa</taxon>
        <taxon>Arthropoda</taxon>
        <taxon>Hexapoda</taxon>
        <taxon>Insecta</taxon>
        <taxon>Pterygota</taxon>
        <taxon>Neoptera</taxon>
        <taxon>Paraneoptera</taxon>
        <taxon>Hemiptera</taxon>
        <taxon>Sternorrhyncha</taxon>
        <taxon>Aleyrodoidea</taxon>
        <taxon>Aleyrodidae</taxon>
        <taxon>Aleyrodinae</taxon>
        <taxon>Bemisia</taxon>
    </lineage>
</organism>
<feature type="transmembrane region" description="Helical" evidence="10">
    <location>
        <begin position="301"/>
        <end position="319"/>
    </location>
</feature>
<evidence type="ECO:0000256" key="10">
    <source>
        <dbReference type="SAM" id="Phobius"/>
    </source>
</evidence>
<evidence type="ECO:0000256" key="4">
    <source>
        <dbReference type="ARBA" id="ARBA00006627"/>
    </source>
</evidence>
<dbReference type="Pfam" id="PF07787">
    <property type="entry name" value="TMEM43"/>
    <property type="match status" value="1"/>
</dbReference>
<evidence type="ECO:0000256" key="7">
    <source>
        <dbReference type="ARBA" id="ARBA00022989"/>
    </source>
</evidence>
<evidence type="ECO:0000256" key="1">
    <source>
        <dbReference type="ARBA" id="ARBA00004127"/>
    </source>
</evidence>
<keyword evidence="5 10" id="KW-0812">Transmembrane</keyword>
<keyword evidence="6" id="KW-0256">Endoplasmic reticulum</keyword>
<dbReference type="EMBL" id="OU963867">
    <property type="protein sequence ID" value="CAH0773615.1"/>
    <property type="molecule type" value="Genomic_DNA"/>
</dbReference>
<protein>
    <submittedName>
        <fullName evidence="11">Uncharacterized protein</fullName>
    </submittedName>
</protein>
<evidence type="ECO:0000256" key="5">
    <source>
        <dbReference type="ARBA" id="ARBA00022692"/>
    </source>
</evidence>
<evidence type="ECO:0000313" key="12">
    <source>
        <dbReference type="Proteomes" id="UP001152759"/>
    </source>
</evidence>
<dbReference type="PANTHER" id="PTHR13416">
    <property type="match status" value="1"/>
</dbReference>
<evidence type="ECO:0000256" key="2">
    <source>
        <dbReference type="ARBA" id="ARBA00004259"/>
    </source>
</evidence>
<dbReference type="Proteomes" id="UP001152759">
    <property type="component" value="Chromosome 6"/>
</dbReference>
<keyword evidence="9" id="KW-0539">Nucleus</keyword>
<dbReference type="PANTHER" id="PTHR13416:SF2">
    <property type="entry name" value="TRANSMEMBRANE PROTEIN 43"/>
    <property type="match status" value="1"/>
</dbReference>
<feature type="transmembrane region" description="Helical" evidence="10">
    <location>
        <begin position="350"/>
        <end position="366"/>
    </location>
</feature>
<evidence type="ECO:0000256" key="8">
    <source>
        <dbReference type="ARBA" id="ARBA00023136"/>
    </source>
</evidence>
<dbReference type="GO" id="GO:0005637">
    <property type="term" value="C:nuclear inner membrane"/>
    <property type="evidence" value="ECO:0007669"/>
    <property type="project" value="TreeGrafter"/>
</dbReference>
<reference evidence="11" key="1">
    <citation type="submission" date="2021-12" db="EMBL/GenBank/DDBJ databases">
        <authorList>
            <person name="King R."/>
        </authorList>
    </citation>
    <scope>NUCLEOTIDE SEQUENCE</scope>
</reference>
<feature type="transmembrane region" description="Helical" evidence="10">
    <location>
        <begin position="28"/>
        <end position="47"/>
    </location>
</feature>
<sequence>MLFFQCLRACSRPIFCQKSGRKVSHKKYQLTTIFSGFFFIVGVVLLFECEWEAGDVNTKADQLLKSIVSLPSPRVYPENEGLLVHVTGIVDVDEPLTEVEYSVSVPAVKLKRRVQMYQWVEEKDSISRVNELSLSREYFTEWRDKIVNSTKFIEPYGHENPKSIPLNTTIYVSDIVSLGEFTLSSELKDMFSNWVQITGDQRPERNDVKLHAGLYYHSMDVWEPEVGDIRLQFSYAGLAGDLVTFIAQQHKNELRPFWNESVTQRDLSLLAYGRKSVEEMFNILHREQTWQTRIKRSLCCVLLYCGMTGISQIIKMIVCPNRKIEYVSPYSIIMLILGSAWLYYYPVLSSILIAGAVFLVVPFFPFSRSQTVDPDNAAQYQYL</sequence>
<dbReference type="AlphaFoldDB" id="A0A9P0C9J3"/>
<keyword evidence="12" id="KW-1185">Reference proteome</keyword>
<dbReference type="GO" id="GO:0071763">
    <property type="term" value="P:nuclear membrane organization"/>
    <property type="evidence" value="ECO:0007669"/>
    <property type="project" value="TreeGrafter"/>
</dbReference>
<comment type="similarity">
    <text evidence="4">Belongs to the TMEM43 family.</text>
</comment>
<proteinExistence type="inferred from homology"/>
<dbReference type="InterPro" id="IPR012430">
    <property type="entry name" value="TMEM43_fam"/>
</dbReference>
<comment type="subcellular location">
    <subcellularLocation>
        <location evidence="1">Endomembrane system</location>
        <topology evidence="1">Multi-pass membrane protein</topology>
    </subcellularLocation>
    <subcellularLocation>
        <location evidence="3">Endoplasmic reticulum membrane</location>
    </subcellularLocation>
    <subcellularLocation>
        <location evidence="2">Nucleus envelope</location>
    </subcellularLocation>
</comment>
<name>A0A9P0C9J3_BEMTA</name>
<gene>
    <name evidence="11" type="ORF">BEMITA_LOCUS10076</name>
</gene>
<evidence type="ECO:0000256" key="9">
    <source>
        <dbReference type="ARBA" id="ARBA00023242"/>
    </source>
</evidence>
<evidence type="ECO:0000256" key="3">
    <source>
        <dbReference type="ARBA" id="ARBA00004586"/>
    </source>
</evidence>
<keyword evidence="8 10" id="KW-0472">Membrane</keyword>
<keyword evidence="7 10" id="KW-1133">Transmembrane helix</keyword>
<evidence type="ECO:0000256" key="6">
    <source>
        <dbReference type="ARBA" id="ARBA00022824"/>
    </source>
</evidence>